<protein>
    <submittedName>
        <fullName evidence="1">Uncharacterized protein</fullName>
    </submittedName>
</protein>
<organism evidence="1 2">
    <name type="scientific">Trichinella nativa</name>
    <dbReference type="NCBI Taxonomy" id="6335"/>
    <lineage>
        <taxon>Eukaryota</taxon>
        <taxon>Metazoa</taxon>
        <taxon>Ecdysozoa</taxon>
        <taxon>Nematoda</taxon>
        <taxon>Enoplea</taxon>
        <taxon>Dorylaimia</taxon>
        <taxon>Trichinellida</taxon>
        <taxon>Trichinellidae</taxon>
        <taxon>Trichinella</taxon>
    </lineage>
</organism>
<comment type="caution">
    <text evidence="1">The sequence shown here is derived from an EMBL/GenBank/DDBJ whole genome shotgun (WGS) entry which is preliminary data.</text>
</comment>
<accession>A0A1Y3ED60</accession>
<reference evidence="1 2" key="1">
    <citation type="submission" date="2015-04" db="EMBL/GenBank/DDBJ databases">
        <title>Draft genome of the roundworm Trichinella nativa.</title>
        <authorList>
            <person name="Mitreva M."/>
        </authorList>
    </citation>
    <scope>NUCLEOTIDE SEQUENCE [LARGE SCALE GENOMIC DNA]</scope>
    <source>
        <strain evidence="1 2">ISS45</strain>
    </source>
</reference>
<dbReference type="EMBL" id="LVZM01015970">
    <property type="protein sequence ID" value="OUC43073.1"/>
    <property type="molecule type" value="Genomic_DNA"/>
</dbReference>
<evidence type="ECO:0000313" key="1">
    <source>
        <dbReference type="EMBL" id="OUC43073.1"/>
    </source>
</evidence>
<proteinExistence type="predicted"/>
<name>A0A1Y3ED60_9BILA</name>
<dbReference type="AlphaFoldDB" id="A0A1Y3ED60"/>
<evidence type="ECO:0000313" key="2">
    <source>
        <dbReference type="Proteomes" id="UP000243006"/>
    </source>
</evidence>
<gene>
    <name evidence="1" type="ORF">D917_10035</name>
</gene>
<dbReference type="Proteomes" id="UP000243006">
    <property type="component" value="Unassembled WGS sequence"/>
</dbReference>
<sequence>MGIRWISGVKPFESRTPYQVLQQMNYNPSFTFDDKFLGAVNVLSLVNLFNQSTNQFLSGTIYSAHLVDCDFVHDRNKAHCLRCCYIFNLKSSLGYPFILIQAKLMIVVFKSKCNDFSVWFNLILTRQTSFVDNQRRAGYMYYNVRVRYGHCCLIQQITDISFLFLYRKAINSILLYAKIIYMFSDLTGCYALLLDFHVQLNACACVQASAISRCILYFFEARQT</sequence>